<gene>
    <name evidence="1" type="ORF">Plil01_000403400</name>
</gene>
<comment type="caution">
    <text evidence="1">The sequence shown here is derived from an EMBL/GenBank/DDBJ whole genome shotgun (WGS) entry which is preliminary data.</text>
</comment>
<organism evidence="1 2">
    <name type="scientific">Phytophthora lilii</name>
    <dbReference type="NCBI Taxonomy" id="2077276"/>
    <lineage>
        <taxon>Eukaryota</taxon>
        <taxon>Sar</taxon>
        <taxon>Stramenopiles</taxon>
        <taxon>Oomycota</taxon>
        <taxon>Peronosporomycetes</taxon>
        <taxon>Peronosporales</taxon>
        <taxon>Peronosporaceae</taxon>
        <taxon>Phytophthora</taxon>
    </lineage>
</organism>
<name>A0A9W6THS5_9STRA</name>
<keyword evidence="2" id="KW-1185">Reference proteome</keyword>
<sequence>MTIETKVVSDAVGGSYSSILKEVLMKFKDASVKTFTLDFASVSSLDIEFDSSNAIFTSITGMLSDYPADEINKKGDVYDTLVSTINDKAPELLNDLIDLKIKSLFGATCLSAN</sequence>
<proteinExistence type="predicted"/>
<reference evidence="1" key="1">
    <citation type="submission" date="2023-04" db="EMBL/GenBank/DDBJ databases">
        <title>Phytophthora lilii NBRC 32176.</title>
        <authorList>
            <person name="Ichikawa N."/>
            <person name="Sato H."/>
            <person name="Tonouchi N."/>
        </authorList>
    </citation>
    <scope>NUCLEOTIDE SEQUENCE</scope>
    <source>
        <strain evidence="1">NBRC 32176</strain>
    </source>
</reference>
<evidence type="ECO:0000313" key="2">
    <source>
        <dbReference type="Proteomes" id="UP001165083"/>
    </source>
</evidence>
<dbReference type="Proteomes" id="UP001165083">
    <property type="component" value="Unassembled WGS sequence"/>
</dbReference>
<protein>
    <submittedName>
        <fullName evidence="1">Unnamed protein product</fullName>
    </submittedName>
</protein>
<dbReference type="EMBL" id="BSXW01000161">
    <property type="protein sequence ID" value="GMF13572.1"/>
    <property type="molecule type" value="Genomic_DNA"/>
</dbReference>
<accession>A0A9W6THS5</accession>
<dbReference type="AlphaFoldDB" id="A0A9W6THS5"/>
<dbReference type="OrthoDB" id="127024at2759"/>
<evidence type="ECO:0000313" key="1">
    <source>
        <dbReference type="EMBL" id="GMF13572.1"/>
    </source>
</evidence>